<organism evidence="3">
    <name type="scientific">marine sediment metagenome</name>
    <dbReference type="NCBI Taxonomy" id="412755"/>
    <lineage>
        <taxon>unclassified sequences</taxon>
        <taxon>metagenomes</taxon>
        <taxon>ecological metagenomes</taxon>
    </lineage>
</organism>
<keyword evidence="2" id="KW-1133">Transmembrane helix</keyword>
<feature type="coiled-coil region" evidence="1">
    <location>
        <begin position="15"/>
        <end position="42"/>
    </location>
</feature>
<keyword evidence="1" id="KW-0175">Coiled coil</keyword>
<evidence type="ECO:0000256" key="1">
    <source>
        <dbReference type="SAM" id="Coils"/>
    </source>
</evidence>
<sequence>MVSALILARENRVMINGIQKDIKDVKTNIEKLFEKVEEANNHLSKRLPAWATIAITLLGALVTGLIVAAVK</sequence>
<feature type="transmembrane region" description="Helical" evidence="2">
    <location>
        <begin position="49"/>
        <end position="70"/>
    </location>
</feature>
<evidence type="ECO:0000313" key="3">
    <source>
        <dbReference type="EMBL" id="KKL87184.1"/>
    </source>
</evidence>
<gene>
    <name evidence="3" type="ORF">LCGC14_1937230</name>
</gene>
<name>A0A0F9FL96_9ZZZZ</name>
<evidence type="ECO:0000256" key="2">
    <source>
        <dbReference type="SAM" id="Phobius"/>
    </source>
</evidence>
<keyword evidence="2" id="KW-0472">Membrane</keyword>
<dbReference type="AlphaFoldDB" id="A0A0F9FL96"/>
<keyword evidence="2" id="KW-0812">Transmembrane</keyword>
<accession>A0A0F9FL96</accession>
<reference evidence="3" key="1">
    <citation type="journal article" date="2015" name="Nature">
        <title>Complex archaea that bridge the gap between prokaryotes and eukaryotes.</title>
        <authorList>
            <person name="Spang A."/>
            <person name="Saw J.H."/>
            <person name="Jorgensen S.L."/>
            <person name="Zaremba-Niedzwiedzka K."/>
            <person name="Martijn J."/>
            <person name="Lind A.E."/>
            <person name="van Eijk R."/>
            <person name="Schleper C."/>
            <person name="Guy L."/>
            <person name="Ettema T.J."/>
        </authorList>
    </citation>
    <scope>NUCLEOTIDE SEQUENCE</scope>
</reference>
<proteinExistence type="predicted"/>
<dbReference type="EMBL" id="LAZR01020906">
    <property type="protein sequence ID" value="KKL87184.1"/>
    <property type="molecule type" value="Genomic_DNA"/>
</dbReference>
<comment type="caution">
    <text evidence="3">The sequence shown here is derived from an EMBL/GenBank/DDBJ whole genome shotgun (WGS) entry which is preliminary data.</text>
</comment>
<protein>
    <submittedName>
        <fullName evidence="3">Uncharacterized protein</fullName>
    </submittedName>
</protein>